<gene>
    <name evidence="1" type="ORF">HX837_08565</name>
</gene>
<reference evidence="1 2" key="1">
    <citation type="journal article" date="2019" name="Environ. Microbiol.">
        <title>Genomics insights into ecotype formation of ammonia-oxidizing archaea in the deep ocean.</title>
        <authorList>
            <person name="Wang Y."/>
            <person name="Huang J.M."/>
            <person name="Cui G.J."/>
            <person name="Nunoura T."/>
            <person name="Takaki Y."/>
            <person name="Li W.L."/>
            <person name="Li J."/>
            <person name="Gao Z.M."/>
            <person name="Takai K."/>
            <person name="Zhang A.Q."/>
            <person name="Stepanauskas R."/>
        </authorList>
    </citation>
    <scope>NUCLEOTIDE SEQUENCE [LARGE SCALE GENOMIC DNA]</scope>
    <source>
        <strain evidence="1 2">L15b</strain>
    </source>
</reference>
<comment type="caution">
    <text evidence="1">The sequence shown here is derived from an EMBL/GenBank/DDBJ whole genome shotgun (WGS) entry which is preliminary data.</text>
</comment>
<proteinExistence type="predicted"/>
<dbReference type="EMBL" id="JACASV010000155">
    <property type="protein sequence ID" value="NWJ44233.1"/>
    <property type="molecule type" value="Genomic_DNA"/>
</dbReference>
<dbReference type="Proteomes" id="UP000523105">
    <property type="component" value="Unassembled WGS sequence"/>
</dbReference>
<name>A0A7K4MRM4_9ARCH</name>
<protein>
    <submittedName>
        <fullName evidence="1">Uncharacterized protein</fullName>
    </submittedName>
</protein>
<organism evidence="1 2">
    <name type="scientific">Marine Group I thaumarchaeote</name>
    <dbReference type="NCBI Taxonomy" id="2511932"/>
    <lineage>
        <taxon>Archaea</taxon>
        <taxon>Nitrososphaerota</taxon>
        <taxon>Marine Group I</taxon>
    </lineage>
</organism>
<dbReference type="AlphaFoldDB" id="A0A7K4MRM4"/>
<evidence type="ECO:0000313" key="1">
    <source>
        <dbReference type="EMBL" id="NWJ44233.1"/>
    </source>
</evidence>
<sequence length="73" mass="8269">MKNKFSLVIILFLSSLFSAYDVGDQISLDDQEIEFSFCYPETLLDSSFSFAQHNGDLNGGNYQVLMIEMSASW</sequence>
<evidence type="ECO:0000313" key="2">
    <source>
        <dbReference type="Proteomes" id="UP000523105"/>
    </source>
</evidence>
<accession>A0A7K4MRM4</accession>